<reference evidence="8 9" key="1">
    <citation type="submission" date="2018-12" db="EMBL/GenBank/DDBJ databases">
        <title>Sphingomonas sp. HMF7854 Genome sequencing and assembly.</title>
        <authorList>
            <person name="Cha I."/>
            <person name="Kang H."/>
            <person name="Kim H."/>
            <person name="Kang J."/>
            <person name="Joh K."/>
        </authorList>
    </citation>
    <scope>NUCLEOTIDE SEQUENCE [LARGE SCALE GENOMIC DNA]</scope>
    <source>
        <strain evidence="8 9">HMF7854</strain>
    </source>
</reference>
<dbReference type="PANTHER" id="PTHR11552:SF147">
    <property type="entry name" value="CHOLINE DEHYDROGENASE, MITOCHONDRIAL"/>
    <property type="match status" value="1"/>
</dbReference>
<comment type="caution">
    <text evidence="8">The sequence shown here is derived from an EMBL/GenBank/DDBJ whole genome shotgun (WGS) entry which is preliminary data.</text>
</comment>
<dbReference type="InterPro" id="IPR000172">
    <property type="entry name" value="GMC_OxRdtase_N"/>
</dbReference>
<dbReference type="InterPro" id="IPR036188">
    <property type="entry name" value="FAD/NAD-bd_sf"/>
</dbReference>
<name>A0A429VA04_9SPHN</name>
<dbReference type="PANTHER" id="PTHR11552">
    <property type="entry name" value="GLUCOSE-METHANOL-CHOLINE GMC OXIDOREDUCTASE"/>
    <property type="match status" value="1"/>
</dbReference>
<evidence type="ECO:0000313" key="9">
    <source>
        <dbReference type="Proteomes" id="UP000274661"/>
    </source>
</evidence>
<dbReference type="Proteomes" id="UP000274661">
    <property type="component" value="Unassembled WGS sequence"/>
</dbReference>
<dbReference type="EMBL" id="RWJF01000001">
    <property type="protein sequence ID" value="RST30667.1"/>
    <property type="molecule type" value="Genomic_DNA"/>
</dbReference>
<accession>A0A429VA04</accession>
<evidence type="ECO:0000256" key="1">
    <source>
        <dbReference type="ARBA" id="ARBA00001974"/>
    </source>
</evidence>
<evidence type="ECO:0000256" key="4">
    <source>
        <dbReference type="ARBA" id="ARBA00022827"/>
    </source>
</evidence>
<gene>
    <name evidence="8" type="ORF">HMF7854_07350</name>
</gene>
<comment type="similarity">
    <text evidence="2 6">Belongs to the GMC oxidoreductase family.</text>
</comment>
<dbReference type="AlphaFoldDB" id="A0A429VA04"/>
<evidence type="ECO:0000256" key="2">
    <source>
        <dbReference type="ARBA" id="ARBA00010790"/>
    </source>
</evidence>
<dbReference type="PROSITE" id="PS00623">
    <property type="entry name" value="GMC_OXRED_1"/>
    <property type="match status" value="1"/>
</dbReference>
<dbReference type="Gene3D" id="3.30.410.40">
    <property type="match status" value="1"/>
</dbReference>
<dbReference type="Pfam" id="PF00732">
    <property type="entry name" value="GMC_oxred_N"/>
    <property type="match status" value="1"/>
</dbReference>
<dbReference type="RefSeq" id="WP_126718501.1">
    <property type="nucleotide sequence ID" value="NZ_RWJF01000001.1"/>
</dbReference>
<sequence length="543" mass="59597">MQTDQFDYVIVGAGSAGCVLARRLSEDSDSRVLLVEAGGRTDHWFIKMAAGFIRVGQKPEFFHEFAVEPHLGRSPETHKYGRGLGGSSAVNGMWYLRGMPRDYDGWRERGLAEWSWAEIERNFRWLESYHEPGADPSRGRDGPLQVTQLVMKDSLIERVGEACQSLGVPWLDDINTPGRAGVGRTQFTVDRRGERASSWSAFIDPIRNRSNLSIVSDTQVERLLFDGTRATGILCRLPDGTERRYEARGAVIVAAGVYNSPALLQRSGIGPGDLLAGLGIPVVAERAAVGARLADHQMLSISFDLHEHGGDNREFVTWRVYRHALQYFLTRTGRMARVGMPLTMLYSTQGQPDWPDLQLAAAPFAMRSSKEMKTEAGRGPMTAAPGITFAGFDLRPHSRGSVRIASSDPAAAPRIDAGWWSDERDRDKSLLLLRTLRRLAAAEPLRRHVGRERTPGADCQSDEQLIEELKWMMSPGLHGTGTCAMGTDPLLSVVDSRCRVHGIDGLRVVDASIMPTPVSGNTNGPTMAVAARAAELILADAKA</sequence>
<dbReference type="GO" id="GO:0050660">
    <property type="term" value="F:flavin adenine dinucleotide binding"/>
    <property type="evidence" value="ECO:0007669"/>
    <property type="project" value="InterPro"/>
</dbReference>
<dbReference type="SUPFAM" id="SSF54373">
    <property type="entry name" value="FAD-linked reductases, C-terminal domain"/>
    <property type="match status" value="1"/>
</dbReference>
<dbReference type="Gene3D" id="3.50.50.60">
    <property type="entry name" value="FAD/NAD(P)-binding domain"/>
    <property type="match status" value="1"/>
</dbReference>
<dbReference type="SUPFAM" id="SSF51905">
    <property type="entry name" value="FAD/NAD(P)-binding domain"/>
    <property type="match status" value="1"/>
</dbReference>
<dbReference type="InterPro" id="IPR012132">
    <property type="entry name" value="GMC_OxRdtase"/>
</dbReference>
<feature type="binding site" evidence="5">
    <location>
        <position position="220"/>
    </location>
    <ligand>
        <name>FAD</name>
        <dbReference type="ChEBI" id="CHEBI:57692"/>
    </ligand>
</feature>
<dbReference type="InterPro" id="IPR007867">
    <property type="entry name" value="GMC_OxRtase_C"/>
</dbReference>
<protein>
    <submittedName>
        <fullName evidence="8">FAD-binding protein</fullName>
    </submittedName>
</protein>
<evidence type="ECO:0000259" key="7">
    <source>
        <dbReference type="PROSITE" id="PS00623"/>
    </source>
</evidence>
<dbReference type="Pfam" id="PF05199">
    <property type="entry name" value="GMC_oxred_C"/>
    <property type="match status" value="1"/>
</dbReference>
<feature type="domain" description="Glucose-methanol-choline oxidoreductase N-terminal" evidence="7">
    <location>
        <begin position="81"/>
        <end position="104"/>
    </location>
</feature>
<evidence type="ECO:0000256" key="3">
    <source>
        <dbReference type="ARBA" id="ARBA00022630"/>
    </source>
</evidence>
<comment type="cofactor">
    <cofactor evidence="1 5">
        <name>FAD</name>
        <dbReference type="ChEBI" id="CHEBI:57692"/>
    </cofactor>
</comment>
<evidence type="ECO:0000313" key="8">
    <source>
        <dbReference type="EMBL" id="RST30667.1"/>
    </source>
</evidence>
<evidence type="ECO:0000256" key="5">
    <source>
        <dbReference type="PIRSR" id="PIRSR000137-2"/>
    </source>
</evidence>
<dbReference type="PIRSF" id="PIRSF000137">
    <property type="entry name" value="Alcohol_oxidase"/>
    <property type="match status" value="1"/>
</dbReference>
<keyword evidence="9" id="KW-1185">Reference proteome</keyword>
<organism evidence="8 9">
    <name type="scientific">Sphingomonas ginkgonis</name>
    <dbReference type="NCBI Taxonomy" id="2315330"/>
    <lineage>
        <taxon>Bacteria</taxon>
        <taxon>Pseudomonadati</taxon>
        <taxon>Pseudomonadota</taxon>
        <taxon>Alphaproteobacteria</taxon>
        <taxon>Sphingomonadales</taxon>
        <taxon>Sphingomonadaceae</taxon>
        <taxon>Sphingomonas</taxon>
    </lineage>
</organism>
<dbReference type="OrthoDB" id="9785276at2"/>
<proteinExistence type="inferred from homology"/>
<keyword evidence="3 6" id="KW-0285">Flavoprotein</keyword>
<evidence type="ECO:0000256" key="6">
    <source>
        <dbReference type="RuleBase" id="RU003968"/>
    </source>
</evidence>
<keyword evidence="4 5" id="KW-0274">FAD</keyword>
<dbReference type="GO" id="GO:0016614">
    <property type="term" value="F:oxidoreductase activity, acting on CH-OH group of donors"/>
    <property type="evidence" value="ECO:0007669"/>
    <property type="project" value="InterPro"/>
</dbReference>